<sequence length="86" mass="9371">MSLNASCHPTDTTRVTCWTYGTYAPPILTIKEPGQSDLSISVFPTEKLSVHRDFAQHLVETLTAYVAAVDEWAASQEAASTSAKVR</sequence>
<gene>
    <name evidence="1" type="ORF">H9Y04_30375</name>
</gene>
<dbReference type="Proteomes" id="UP000642284">
    <property type="component" value="Unassembled WGS sequence"/>
</dbReference>
<organism evidence="1 2">
    <name type="scientific">Streptomyces polyasparticus</name>
    <dbReference type="NCBI Taxonomy" id="2767826"/>
    <lineage>
        <taxon>Bacteria</taxon>
        <taxon>Bacillati</taxon>
        <taxon>Actinomycetota</taxon>
        <taxon>Actinomycetes</taxon>
        <taxon>Kitasatosporales</taxon>
        <taxon>Streptomycetaceae</taxon>
        <taxon>Streptomyces</taxon>
    </lineage>
</organism>
<protein>
    <submittedName>
        <fullName evidence="1">Uncharacterized protein</fullName>
    </submittedName>
</protein>
<keyword evidence="2" id="KW-1185">Reference proteome</keyword>
<comment type="caution">
    <text evidence="1">The sequence shown here is derived from an EMBL/GenBank/DDBJ whole genome shotgun (WGS) entry which is preliminary data.</text>
</comment>
<proteinExistence type="predicted"/>
<reference evidence="1 2" key="1">
    <citation type="submission" date="2020-08" db="EMBL/GenBank/DDBJ databases">
        <title>Genemic of Streptomyces polyaspartic.</title>
        <authorList>
            <person name="Liu W."/>
        </authorList>
    </citation>
    <scope>NUCLEOTIDE SEQUENCE [LARGE SCALE GENOMIC DNA]</scope>
    <source>
        <strain evidence="1 2">TRM66268-LWL</strain>
    </source>
</reference>
<dbReference type="EMBL" id="JACTVJ010000016">
    <property type="protein sequence ID" value="MBC9716849.1"/>
    <property type="molecule type" value="Genomic_DNA"/>
</dbReference>
<evidence type="ECO:0000313" key="2">
    <source>
        <dbReference type="Proteomes" id="UP000642284"/>
    </source>
</evidence>
<accession>A0ABR7SPK4</accession>
<evidence type="ECO:0000313" key="1">
    <source>
        <dbReference type="EMBL" id="MBC9716849.1"/>
    </source>
</evidence>
<name>A0ABR7SPK4_9ACTN</name>
<dbReference type="RefSeq" id="WP_187817294.1">
    <property type="nucleotide sequence ID" value="NZ_JACTVJ010000016.1"/>
</dbReference>